<dbReference type="SUPFAM" id="SSF55248">
    <property type="entry name" value="PCD-like"/>
    <property type="match status" value="1"/>
</dbReference>
<name>K8Y0J3_9LEPT</name>
<dbReference type="GO" id="GO:0008124">
    <property type="term" value="F:4-alpha-hydroxytetrahydrobiopterin dehydratase activity"/>
    <property type="evidence" value="ECO:0007669"/>
    <property type="project" value="UniProtKB-EC"/>
</dbReference>
<reference evidence="5 6" key="2">
    <citation type="journal article" date="2014" name="Emerg. Microbes Infect.">
        <title>Potential impact on kidney infection: a whole-genome analysis of Leptospira santarosai serovar Shermani.</title>
        <authorList>
            <person name="Chou L.F."/>
            <person name="Chen T.W."/>
            <person name="Ko Y.C."/>
            <person name="Pan M.J."/>
            <person name="Tian Y.C."/>
            <person name="Chiu C.H."/>
            <person name="Tang P."/>
            <person name="Hung C.C."/>
            <person name="Yang C.W."/>
        </authorList>
    </citation>
    <scope>NUCLEOTIDE SEQUENCE</scope>
    <source>
        <strain evidence="5 6">LT 821</strain>
    </source>
</reference>
<evidence type="ECO:0000256" key="4">
    <source>
        <dbReference type="ARBA" id="ARBA00023239"/>
    </source>
</evidence>
<dbReference type="GeneID" id="29740236"/>
<keyword evidence="4" id="KW-0456">Lyase</keyword>
<protein>
    <recommendedName>
        <fullName evidence="3">4a-hydroxytetrahydrobiopterin dehydratase</fullName>
        <ecNumber evidence="3">4.2.1.96</ecNumber>
    </recommendedName>
</protein>
<dbReference type="PANTHER" id="PTHR12599:SF0">
    <property type="entry name" value="PTERIN-4-ALPHA-CARBINOLAMINE DEHYDRATASE"/>
    <property type="match status" value="1"/>
</dbReference>
<dbReference type="Proteomes" id="UP000035800">
    <property type="component" value="Chromosome II"/>
</dbReference>
<dbReference type="PANTHER" id="PTHR12599">
    <property type="entry name" value="PTERIN-4-ALPHA-CARBINOLAMINE DEHYDRATASE"/>
    <property type="match status" value="1"/>
</dbReference>
<dbReference type="KEGG" id="lst:LSS_08729"/>
<evidence type="ECO:0000313" key="5">
    <source>
        <dbReference type="EMBL" id="EKT87183.1"/>
    </source>
</evidence>
<evidence type="ECO:0000256" key="3">
    <source>
        <dbReference type="ARBA" id="ARBA00013252"/>
    </source>
</evidence>
<dbReference type="Pfam" id="PF01329">
    <property type="entry name" value="Pterin_4a"/>
    <property type="match status" value="1"/>
</dbReference>
<dbReference type="RefSeq" id="WP_004459967.1">
    <property type="nucleotide sequence ID" value="NZ_CP006695.1"/>
</dbReference>
<dbReference type="AlphaFoldDB" id="K8Y0J3"/>
<dbReference type="Gene3D" id="3.30.1360.20">
    <property type="entry name" value="Transcriptional coactivator/pterin dehydratase"/>
    <property type="match status" value="1"/>
</dbReference>
<accession>K8Y0J3</accession>
<comment type="catalytic activity">
    <reaction evidence="1">
        <text>(4aS,6R)-4a-hydroxy-L-erythro-5,6,7,8-tetrahydrobiopterin = (6R)-L-erythro-6,7-dihydrobiopterin + H2O</text>
        <dbReference type="Rhea" id="RHEA:11920"/>
        <dbReference type="ChEBI" id="CHEBI:15377"/>
        <dbReference type="ChEBI" id="CHEBI:15642"/>
        <dbReference type="ChEBI" id="CHEBI:43120"/>
        <dbReference type="EC" id="4.2.1.96"/>
    </reaction>
</comment>
<evidence type="ECO:0000256" key="1">
    <source>
        <dbReference type="ARBA" id="ARBA00001554"/>
    </source>
</evidence>
<evidence type="ECO:0000256" key="2">
    <source>
        <dbReference type="ARBA" id="ARBA00006472"/>
    </source>
</evidence>
<dbReference type="InterPro" id="IPR001533">
    <property type="entry name" value="Pterin_deHydtase"/>
</dbReference>
<dbReference type="CDD" id="cd00488">
    <property type="entry name" value="PCD_DCoH"/>
    <property type="match status" value="1"/>
</dbReference>
<gene>
    <name evidence="5" type="ORF">LSS_08729</name>
</gene>
<evidence type="ECO:0000313" key="6">
    <source>
        <dbReference type="Proteomes" id="UP000035800"/>
    </source>
</evidence>
<dbReference type="STRING" id="758847.LSS_08729"/>
<organism evidence="5 6">
    <name type="scientific">Leptospira santarosai serovar Shermani str. LT 821</name>
    <dbReference type="NCBI Taxonomy" id="758847"/>
    <lineage>
        <taxon>Bacteria</taxon>
        <taxon>Pseudomonadati</taxon>
        <taxon>Spirochaetota</taxon>
        <taxon>Spirochaetia</taxon>
        <taxon>Leptospirales</taxon>
        <taxon>Leptospiraceae</taxon>
        <taxon>Leptospira</taxon>
    </lineage>
</organism>
<dbReference type="EMBL" id="CP006695">
    <property type="protein sequence ID" value="EKT87183.1"/>
    <property type="molecule type" value="Genomic_DNA"/>
</dbReference>
<dbReference type="GO" id="GO:0006729">
    <property type="term" value="P:tetrahydrobiopterin biosynthetic process"/>
    <property type="evidence" value="ECO:0007669"/>
    <property type="project" value="InterPro"/>
</dbReference>
<reference evidence="5 6" key="1">
    <citation type="journal article" date="2012" name="Gene">
        <title>Sequence of Leptospira santarosai serovar Shermani genome and prediction of virulence-associated genes.</title>
        <authorList>
            <person name="Chou L.F."/>
            <person name="Chen Y.T."/>
            <person name="Lu C.W."/>
            <person name="Ko Y.C."/>
            <person name="Tang C.Y."/>
            <person name="Pan M.J."/>
            <person name="Tian Y.C."/>
            <person name="Chiu C.H."/>
            <person name="Hung C.C."/>
            <person name="Yang C.W."/>
        </authorList>
    </citation>
    <scope>NUCLEOTIDE SEQUENCE [LARGE SCALE GENOMIC DNA]</scope>
    <source>
        <strain evidence="5">LT 821</strain>
    </source>
</reference>
<dbReference type="EC" id="4.2.1.96" evidence="3"/>
<comment type="similarity">
    <text evidence="2">Belongs to the pterin-4-alpha-carbinolamine dehydratase family.</text>
</comment>
<dbReference type="InterPro" id="IPR036428">
    <property type="entry name" value="PCD_sf"/>
</dbReference>
<dbReference type="PATRIC" id="fig|758847.3.peg.1832"/>
<proteinExistence type="inferred from homology"/>
<sequence>MSDLNDTDLERFKQKLPNGWEIRFRTEVPFLSKTFSFRTYWAGVEFVNSLAQIAERLDHHPDLLVSYRKVTVEIYTHSKNTITDSDLGFAQETEKIFQGQ</sequence>